<evidence type="ECO:0000313" key="2">
    <source>
        <dbReference type="Proteomes" id="UP001059041"/>
    </source>
</evidence>
<keyword evidence="2" id="KW-1185">Reference proteome</keyword>
<sequence length="199" mass="21903">QVAPLKHGPGTFEWPIKHGAFLLCSHNESGEKGDSGTGQHMLWKAGRRRSELRLLRSGAKDSENDNRPLGHFILNKCFATVRPGFFLCPSAFWTEREKASERGRVTYMPVQPACYCPLSRKVILLWNSIRAAVRFAGLAALPAGWQSLAHGLCSGCVLMNCRRNAGRQPARRTTERPSSPISVCLREGGNCGDSADNLI</sequence>
<protein>
    <submittedName>
        <fullName evidence="1">Uncharacterized protein</fullName>
    </submittedName>
</protein>
<organism evidence="1 2">
    <name type="scientific">Triplophysa rosa</name>
    <name type="common">Cave loach</name>
    <dbReference type="NCBI Taxonomy" id="992332"/>
    <lineage>
        <taxon>Eukaryota</taxon>
        <taxon>Metazoa</taxon>
        <taxon>Chordata</taxon>
        <taxon>Craniata</taxon>
        <taxon>Vertebrata</taxon>
        <taxon>Euteleostomi</taxon>
        <taxon>Actinopterygii</taxon>
        <taxon>Neopterygii</taxon>
        <taxon>Teleostei</taxon>
        <taxon>Ostariophysi</taxon>
        <taxon>Cypriniformes</taxon>
        <taxon>Nemacheilidae</taxon>
        <taxon>Triplophysa</taxon>
    </lineage>
</organism>
<feature type="non-terminal residue" evidence="1">
    <location>
        <position position="199"/>
    </location>
</feature>
<proteinExistence type="predicted"/>
<dbReference type="AlphaFoldDB" id="A0A9W7TCV1"/>
<dbReference type="Proteomes" id="UP001059041">
    <property type="component" value="Linkage Group LG19"/>
</dbReference>
<name>A0A9W7TCV1_TRIRA</name>
<evidence type="ECO:0000313" key="1">
    <source>
        <dbReference type="EMBL" id="KAI7796198.1"/>
    </source>
</evidence>
<gene>
    <name evidence="1" type="ORF">IRJ41_018017</name>
</gene>
<accession>A0A9W7TCV1</accession>
<reference evidence="1" key="1">
    <citation type="submission" date="2021-02" db="EMBL/GenBank/DDBJ databases">
        <title>Comparative genomics reveals that relaxation of natural selection precedes convergent phenotypic evolution of cavefish.</title>
        <authorList>
            <person name="Peng Z."/>
        </authorList>
    </citation>
    <scope>NUCLEOTIDE SEQUENCE</scope>
    <source>
        <tissue evidence="1">Muscle</tissue>
    </source>
</reference>
<dbReference type="EMBL" id="JAFHDT010000019">
    <property type="protein sequence ID" value="KAI7796198.1"/>
    <property type="molecule type" value="Genomic_DNA"/>
</dbReference>
<comment type="caution">
    <text evidence="1">The sequence shown here is derived from an EMBL/GenBank/DDBJ whole genome shotgun (WGS) entry which is preliminary data.</text>
</comment>